<name>A0ACB8DEV9_DERSI</name>
<evidence type="ECO:0000313" key="2">
    <source>
        <dbReference type="Proteomes" id="UP000821865"/>
    </source>
</evidence>
<organism evidence="1 2">
    <name type="scientific">Dermacentor silvarum</name>
    <name type="common">Tick</name>
    <dbReference type="NCBI Taxonomy" id="543639"/>
    <lineage>
        <taxon>Eukaryota</taxon>
        <taxon>Metazoa</taxon>
        <taxon>Ecdysozoa</taxon>
        <taxon>Arthropoda</taxon>
        <taxon>Chelicerata</taxon>
        <taxon>Arachnida</taxon>
        <taxon>Acari</taxon>
        <taxon>Parasitiformes</taxon>
        <taxon>Ixodida</taxon>
        <taxon>Ixodoidea</taxon>
        <taxon>Ixodidae</taxon>
        <taxon>Rhipicephalinae</taxon>
        <taxon>Dermacentor</taxon>
    </lineage>
</organism>
<evidence type="ECO:0000313" key="1">
    <source>
        <dbReference type="EMBL" id="KAH7966510.1"/>
    </source>
</evidence>
<proteinExistence type="predicted"/>
<dbReference type="EMBL" id="CM023471">
    <property type="protein sequence ID" value="KAH7966510.1"/>
    <property type="molecule type" value="Genomic_DNA"/>
</dbReference>
<reference evidence="1" key="1">
    <citation type="submission" date="2020-05" db="EMBL/GenBank/DDBJ databases">
        <title>Large-scale comparative analyses of tick genomes elucidate their genetic diversity and vector capacities.</title>
        <authorList>
            <person name="Jia N."/>
            <person name="Wang J."/>
            <person name="Shi W."/>
            <person name="Du L."/>
            <person name="Sun Y."/>
            <person name="Zhan W."/>
            <person name="Jiang J."/>
            <person name="Wang Q."/>
            <person name="Zhang B."/>
            <person name="Ji P."/>
            <person name="Sakyi L.B."/>
            <person name="Cui X."/>
            <person name="Yuan T."/>
            <person name="Jiang B."/>
            <person name="Yang W."/>
            <person name="Lam T.T.-Y."/>
            <person name="Chang Q."/>
            <person name="Ding S."/>
            <person name="Wang X."/>
            <person name="Zhu J."/>
            <person name="Ruan X."/>
            <person name="Zhao L."/>
            <person name="Wei J."/>
            <person name="Que T."/>
            <person name="Du C."/>
            <person name="Cheng J."/>
            <person name="Dai P."/>
            <person name="Han X."/>
            <person name="Huang E."/>
            <person name="Gao Y."/>
            <person name="Liu J."/>
            <person name="Shao H."/>
            <person name="Ye R."/>
            <person name="Li L."/>
            <person name="Wei W."/>
            <person name="Wang X."/>
            <person name="Wang C."/>
            <person name="Yang T."/>
            <person name="Huo Q."/>
            <person name="Li W."/>
            <person name="Guo W."/>
            <person name="Chen H."/>
            <person name="Zhou L."/>
            <person name="Ni X."/>
            <person name="Tian J."/>
            <person name="Zhou Y."/>
            <person name="Sheng Y."/>
            <person name="Liu T."/>
            <person name="Pan Y."/>
            <person name="Xia L."/>
            <person name="Li J."/>
            <person name="Zhao F."/>
            <person name="Cao W."/>
        </authorList>
    </citation>
    <scope>NUCLEOTIDE SEQUENCE</scope>
    <source>
        <strain evidence="1">Dsil-2018</strain>
    </source>
</reference>
<sequence>MVPTYCFVEATASDDKRVTSTPKEELAERIRRITALQLGGKEYQVYAHVAAPDMSCKGVATGIDSETHPDELMADLRSPQASILFVRMLGKSTADLITFDGLEVQEQFIIMVENSYVDPTDRYLRYAAYA</sequence>
<gene>
    <name evidence="1" type="ORF">HPB49_017033</name>
</gene>
<comment type="caution">
    <text evidence="1">The sequence shown here is derived from an EMBL/GenBank/DDBJ whole genome shotgun (WGS) entry which is preliminary data.</text>
</comment>
<accession>A0ACB8DEV9</accession>
<keyword evidence="2" id="KW-1185">Reference proteome</keyword>
<dbReference type="Proteomes" id="UP000821865">
    <property type="component" value="Chromosome 2"/>
</dbReference>
<protein>
    <submittedName>
        <fullName evidence="1">Uncharacterized protein</fullName>
    </submittedName>
</protein>